<evidence type="ECO:0000313" key="9">
    <source>
        <dbReference type="EMBL" id="SDQ19557.1"/>
    </source>
</evidence>
<name>A0A1H0YWF0_9ACTN</name>
<evidence type="ECO:0000256" key="2">
    <source>
        <dbReference type="ARBA" id="ARBA00009212"/>
    </source>
</evidence>
<evidence type="ECO:0000256" key="4">
    <source>
        <dbReference type="ARBA" id="ARBA00022475"/>
    </source>
</evidence>
<dbReference type="GO" id="GO:0015385">
    <property type="term" value="F:sodium:proton antiporter activity"/>
    <property type="evidence" value="ECO:0007669"/>
    <property type="project" value="TreeGrafter"/>
</dbReference>
<sequence>MTPVDLPLAVLAIGFALALGRVARGPSPADRVIAAELAFVVLLAGLGLLAARLGSTHVLTVAVVVALLQFVTTAALAYLIQRTHPGEEDAE</sequence>
<evidence type="ECO:0000256" key="7">
    <source>
        <dbReference type="ARBA" id="ARBA00023136"/>
    </source>
</evidence>
<dbReference type="AlphaFoldDB" id="A0A1H0YWF0"/>
<dbReference type="InterPro" id="IPR007208">
    <property type="entry name" value="MrpF/PhaF-like"/>
</dbReference>
<dbReference type="STRING" id="995062.SAMN04489718_0713"/>
<gene>
    <name evidence="9" type="ORF">SAMN04489718_0713</name>
</gene>
<proteinExistence type="inferred from homology"/>
<evidence type="ECO:0000313" key="10">
    <source>
        <dbReference type="Proteomes" id="UP000199301"/>
    </source>
</evidence>
<feature type="transmembrane region" description="Helical" evidence="8">
    <location>
        <begin position="58"/>
        <end position="80"/>
    </location>
</feature>
<reference evidence="10" key="1">
    <citation type="submission" date="2016-10" db="EMBL/GenBank/DDBJ databases">
        <authorList>
            <person name="Varghese N."/>
            <person name="Submissions S."/>
        </authorList>
    </citation>
    <scope>NUCLEOTIDE SEQUENCE [LARGE SCALE GENOMIC DNA]</scope>
    <source>
        <strain evidence="10">DSM 45459</strain>
    </source>
</reference>
<evidence type="ECO:0000256" key="6">
    <source>
        <dbReference type="ARBA" id="ARBA00022989"/>
    </source>
</evidence>
<dbReference type="OrthoDB" id="5196414at2"/>
<keyword evidence="7 8" id="KW-0472">Membrane</keyword>
<organism evidence="9 10">
    <name type="scientific">Actinopolyspora saharensis</name>
    <dbReference type="NCBI Taxonomy" id="995062"/>
    <lineage>
        <taxon>Bacteria</taxon>
        <taxon>Bacillati</taxon>
        <taxon>Actinomycetota</taxon>
        <taxon>Actinomycetes</taxon>
        <taxon>Actinopolysporales</taxon>
        <taxon>Actinopolysporaceae</taxon>
        <taxon>Actinopolyspora</taxon>
    </lineage>
</organism>
<dbReference type="GO" id="GO:0005886">
    <property type="term" value="C:plasma membrane"/>
    <property type="evidence" value="ECO:0007669"/>
    <property type="project" value="UniProtKB-SubCell"/>
</dbReference>
<evidence type="ECO:0000256" key="5">
    <source>
        <dbReference type="ARBA" id="ARBA00022692"/>
    </source>
</evidence>
<keyword evidence="5 8" id="KW-0812">Transmembrane</keyword>
<keyword evidence="10" id="KW-1185">Reference proteome</keyword>
<evidence type="ECO:0000256" key="3">
    <source>
        <dbReference type="ARBA" id="ARBA00022448"/>
    </source>
</evidence>
<dbReference type="Proteomes" id="UP000199301">
    <property type="component" value="Unassembled WGS sequence"/>
</dbReference>
<dbReference type="PANTHER" id="PTHR34702:SF1">
    <property type="entry name" value="NA(+)_H(+) ANTIPORTER SUBUNIT F"/>
    <property type="match status" value="1"/>
</dbReference>
<accession>A0A1H0YWF0</accession>
<dbReference type="Pfam" id="PF04066">
    <property type="entry name" value="MrpF_PhaF"/>
    <property type="match status" value="1"/>
</dbReference>
<comment type="subcellular location">
    <subcellularLocation>
        <location evidence="1">Cell membrane</location>
        <topology evidence="1">Multi-pass membrane protein</topology>
    </subcellularLocation>
</comment>
<protein>
    <submittedName>
        <fullName evidence="9">Multicomponent Na+:H+ antiporter subunit F</fullName>
    </submittedName>
</protein>
<evidence type="ECO:0000256" key="8">
    <source>
        <dbReference type="SAM" id="Phobius"/>
    </source>
</evidence>
<feature type="transmembrane region" description="Helical" evidence="8">
    <location>
        <begin position="34"/>
        <end position="51"/>
    </location>
</feature>
<dbReference type="EMBL" id="FNKO01000001">
    <property type="protein sequence ID" value="SDQ19557.1"/>
    <property type="molecule type" value="Genomic_DNA"/>
</dbReference>
<keyword evidence="6 8" id="KW-1133">Transmembrane helix</keyword>
<dbReference type="PANTHER" id="PTHR34702">
    <property type="entry name" value="NA(+)/H(+) ANTIPORTER SUBUNIT F1"/>
    <property type="match status" value="1"/>
</dbReference>
<keyword evidence="3" id="KW-0813">Transport</keyword>
<comment type="similarity">
    <text evidence="2">Belongs to the CPA3 antiporters (TC 2.A.63) subunit F family.</text>
</comment>
<keyword evidence="4" id="KW-1003">Cell membrane</keyword>
<evidence type="ECO:0000256" key="1">
    <source>
        <dbReference type="ARBA" id="ARBA00004651"/>
    </source>
</evidence>
<dbReference type="RefSeq" id="WP_092521004.1">
    <property type="nucleotide sequence ID" value="NZ_FNKO01000001.1"/>
</dbReference>